<protein>
    <submittedName>
        <fullName evidence="1">Uncharacterized protein</fullName>
    </submittedName>
</protein>
<reference evidence="1" key="1">
    <citation type="journal article" date="2020" name="Fungal Divers.">
        <title>Resolving the Mortierellaceae phylogeny through synthesis of multi-gene phylogenetics and phylogenomics.</title>
        <authorList>
            <person name="Vandepol N."/>
            <person name="Liber J."/>
            <person name="Desiro A."/>
            <person name="Na H."/>
            <person name="Kennedy M."/>
            <person name="Barry K."/>
            <person name="Grigoriev I.V."/>
            <person name="Miller A.N."/>
            <person name="O'Donnell K."/>
            <person name="Stajich J.E."/>
            <person name="Bonito G."/>
        </authorList>
    </citation>
    <scope>NUCLEOTIDE SEQUENCE</scope>
    <source>
        <strain evidence="1">MES-2147</strain>
    </source>
</reference>
<gene>
    <name evidence="1" type="ORF">BGZ65_000808</name>
</gene>
<evidence type="ECO:0000313" key="1">
    <source>
        <dbReference type="EMBL" id="KAF9915282.1"/>
    </source>
</evidence>
<dbReference type="Proteomes" id="UP000749646">
    <property type="component" value="Unassembled WGS sequence"/>
</dbReference>
<feature type="non-terminal residue" evidence="1">
    <location>
        <position position="113"/>
    </location>
</feature>
<comment type="caution">
    <text evidence="1">The sequence shown here is derived from an EMBL/GenBank/DDBJ whole genome shotgun (WGS) entry which is preliminary data.</text>
</comment>
<keyword evidence="2" id="KW-1185">Reference proteome</keyword>
<evidence type="ECO:0000313" key="2">
    <source>
        <dbReference type="Proteomes" id="UP000749646"/>
    </source>
</evidence>
<accession>A0A9P6LQQ0</accession>
<organism evidence="1 2">
    <name type="scientific">Modicella reniformis</name>
    <dbReference type="NCBI Taxonomy" id="1440133"/>
    <lineage>
        <taxon>Eukaryota</taxon>
        <taxon>Fungi</taxon>
        <taxon>Fungi incertae sedis</taxon>
        <taxon>Mucoromycota</taxon>
        <taxon>Mortierellomycotina</taxon>
        <taxon>Mortierellomycetes</taxon>
        <taxon>Mortierellales</taxon>
        <taxon>Mortierellaceae</taxon>
        <taxon>Modicella</taxon>
    </lineage>
</organism>
<dbReference type="EMBL" id="JAAAHW010012216">
    <property type="protein sequence ID" value="KAF9915282.1"/>
    <property type="molecule type" value="Genomic_DNA"/>
</dbReference>
<proteinExistence type="predicted"/>
<name>A0A9P6LQQ0_9FUNG</name>
<sequence length="113" mass="12844">FIAELKEREVGHYVVNWRVKLLKDFRIPNGLCFSVAVSYDAEPTDESGSFDVTLSPEELEKLGEGHPQGRDLDLELEELVVIQPHEKVAVIELSLSNTKSERRLEYFGLQVDS</sequence>
<feature type="non-terminal residue" evidence="1">
    <location>
        <position position="1"/>
    </location>
</feature>
<dbReference type="OrthoDB" id="2445620at2759"/>
<dbReference type="AlphaFoldDB" id="A0A9P6LQQ0"/>